<evidence type="ECO:0000259" key="7">
    <source>
        <dbReference type="Pfam" id="PF00520"/>
    </source>
</evidence>
<feature type="coiled-coil region" evidence="5">
    <location>
        <begin position="237"/>
        <end position="282"/>
    </location>
</feature>
<dbReference type="Pfam" id="PF00520">
    <property type="entry name" value="Ion_trans"/>
    <property type="match status" value="1"/>
</dbReference>
<keyword evidence="9" id="KW-1185">Reference proteome</keyword>
<keyword evidence="3 6" id="KW-1133">Transmembrane helix</keyword>
<organism evidence="8 9">
    <name type="scientific">Thiosulfativibrio zosterae</name>
    <dbReference type="NCBI Taxonomy" id="2675053"/>
    <lineage>
        <taxon>Bacteria</taxon>
        <taxon>Pseudomonadati</taxon>
        <taxon>Pseudomonadota</taxon>
        <taxon>Gammaproteobacteria</taxon>
        <taxon>Thiotrichales</taxon>
        <taxon>Piscirickettsiaceae</taxon>
        <taxon>Thiosulfativibrio</taxon>
    </lineage>
</organism>
<dbReference type="InterPro" id="IPR027359">
    <property type="entry name" value="Volt_channel_dom_sf"/>
</dbReference>
<name>A0A6F8PMS9_9GAMM</name>
<feature type="domain" description="Ion transport" evidence="7">
    <location>
        <begin position="17"/>
        <end position="233"/>
    </location>
</feature>
<dbReference type="GO" id="GO:0005248">
    <property type="term" value="F:voltage-gated sodium channel activity"/>
    <property type="evidence" value="ECO:0007669"/>
    <property type="project" value="TreeGrafter"/>
</dbReference>
<dbReference type="InterPro" id="IPR043203">
    <property type="entry name" value="VGCC_Ca_Na"/>
</dbReference>
<keyword evidence="5" id="KW-0175">Coiled coil</keyword>
<evidence type="ECO:0000256" key="6">
    <source>
        <dbReference type="SAM" id="Phobius"/>
    </source>
</evidence>
<comment type="subcellular location">
    <subcellularLocation>
        <location evidence="1">Membrane</location>
        <topology evidence="1">Multi-pass membrane protein</topology>
    </subcellularLocation>
</comment>
<dbReference type="SUPFAM" id="SSF81324">
    <property type="entry name" value="Voltage-gated potassium channels"/>
    <property type="match status" value="1"/>
</dbReference>
<evidence type="ECO:0000256" key="5">
    <source>
        <dbReference type="SAM" id="Coils"/>
    </source>
</evidence>
<evidence type="ECO:0000313" key="9">
    <source>
        <dbReference type="Proteomes" id="UP000501466"/>
    </source>
</evidence>
<dbReference type="RefSeq" id="WP_173291162.1">
    <property type="nucleotide sequence ID" value="NZ_AP021888.1"/>
</dbReference>
<feature type="transmembrane region" description="Helical" evidence="6">
    <location>
        <begin position="18"/>
        <end position="36"/>
    </location>
</feature>
<dbReference type="Proteomes" id="UP000501466">
    <property type="component" value="Chromosome"/>
</dbReference>
<evidence type="ECO:0000256" key="3">
    <source>
        <dbReference type="ARBA" id="ARBA00022989"/>
    </source>
</evidence>
<feature type="transmembrane region" description="Helical" evidence="6">
    <location>
        <begin position="203"/>
        <end position="225"/>
    </location>
</feature>
<evidence type="ECO:0000256" key="4">
    <source>
        <dbReference type="ARBA" id="ARBA00023136"/>
    </source>
</evidence>
<dbReference type="GO" id="GO:0086010">
    <property type="term" value="P:membrane depolarization during action potential"/>
    <property type="evidence" value="ECO:0007669"/>
    <property type="project" value="TreeGrafter"/>
</dbReference>
<feature type="transmembrane region" description="Helical" evidence="6">
    <location>
        <begin position="140"/>
        <end position="160"/>
    </location>
</feature>
<dbReference type="KEGG" id="tzo:THMIRHAT_10930"/>
<reference evidence="9" key="1">
    <citation type="submission" date="2019-11" db="EMBL/GenBank/DDBJ databases">
        <title>Isolation and characterization of two novel species in the genus Thiomicrorhabdus.</title>
        <authorList>
            <person name="Mochizuki J."/>
            <person name="Kojima H."/>
            <person name="Fukui M."/>
        </authorList>
    </citation>
    <scope>NUCLEOTIDE SEQUENCE [LARGE SCALE GENOMIC DNA]</scope>
    <source>
        <strain evidence="9">AkT22</strain>
    </source>
</reference>
<dbReference type="AlphaFoldDB" id="A0A6F8PMS9"/>
<dbReference type="Gene3D" id="1.20.120.350">
    <property type="entry name" value="Voltage-gated potassium channels. Chain C"/>
    <property type="match status" value="1"/>
</dbReference>
<evidence type="ECO:0000256" key="2">
    <source>
        <dbReference type="ARBA" id="ARBA00022692"/>
    </source>
</evidence>
<keyword evidence="4 6" id="KW-0472">Membrane</keyword>
<protein>
    <recommendedName>
        <fullName evidence="7">Ion transport domain-containing protein</fullName>
    </recommendedName>
</protein>
<dbReference type="GO" id="GO:0001518">
    <property type="term" value="C:voltage-gated sodium channel complex"/>
    <property type="evidence" value="ECO:0007669"/>
    <property type="project" value="TreeGrafter"/>
</dbReference>
<dbReference type="PANTHER" id="PTHR10037">
    <property type="entry name" value="VOLTAGE-GATED CATION CHANNEL CALCIUM AND SODIUM"/>
    <property type="match status" value="1"/>
</dbReference>
<gene>
    <name evidence="8" type="ORF">THMIRHAT_10930</name>
</gene>
<dbReference type="GO" id="GO:0008332">
    <property type="term" value="F:low voltage-gated calcium channel activity"/>
    <property type="evidence" value="ECO:0007669"/>
    <property type="project" value="TreeGrafter"/>
</dbReference>
<dbReference type="Gene3D" id="1.10.287.70">
    <property type="match status" value="1"/>
</dbReference>
<proteinExistence type="predicted"/>
<accession>A0A6F8PMS9</accession>
<dbReference type="InterPro" id="IPR005821">
    <property type="entry name" value="Ion_trans_dom"/>
</dbReference>
<evidence type="ECO:0000313" key="8">
    <source>
        <dbReference type="EMBL" id="BBP43347.1"/>
    </source>
</evidence>
<dbReference type="GO" id="GO:0070509">
    <property type="term" value="P:calcium ion import"/>
    <property type="evidence" value="ECO:0007669"/>
    <property type="project" value="TreeGrafter"/>
</dbReference>
<evidence type="ECO:0000256" key="1">
    <source>
        <dbReference type="ARBA" id="ARBA00004141"/>
    </source>
</evidence>
<dbReference type="EMBL" id="AP021888">
    <property type="protein sequence ID" value="BBP43347.1"/>
    <property type="molecule type" value="Genomic_DNA"/>
</dbReference>
<dbReference type="PANTHER" id="PTHR10037:SF293">
    <property type="entry name" value="EF-HAND DOMAIN-CONTAINING PROTEIN"/>
    <property type="match status" value="1"/>
</dbReference>
<sequence>MTWQSFQMQFQQLRDNKLFEMIVISIIILSSLLIGLKTYPLHPNLEQFLVFMDTAVTLFFLVEILIRMAAEDRVLNFFKKGWNVFDFVIVVVSLIPLDDSEYALIARMLRLFRVMRLISFIPELRVLVTALLSALPRMGYVALLMFIIFYLYAVIGNLLFSSINPTLWGDLGISLLTLFRVATFEDWTDVMYETMTVYKLSWIYYLTFIFFSAFVFLNMMIGIVVEVLDEEHSKMLADEQQDEKNALLNEQAQQLADQKAHQQKLEQELASLHTKLDQLIRQKG</sequence>
<keyword evidence="2 6" id="KW-0812">Transmembrane</keyword>
<feature type="transmembrane region" description="Helical" evidence="6">
    <location>
        <begin position="48"/>
        <end position="70"/>
    </location>
</feature>